<dbReference type="GO" id="GO:0002161">
    <property type="term" value="F:aminoacyl-tRNA deacylase activity"/>
    <property type="evidence" value="ECO:0007669"/>
    <property type="project" value="InterPro"/>
</dbReference>
<comment type="subcellular location">
    <subcellularLocation>
        <location evidence="1 14">Cytoplasm</location>
    </subcellularLocation>
</comment>
<feature type="domain" description="Methionyl/Valyl/Leucyl/Isoleucyl-tRNA synthetase anticodon-binding" evidence="17">
    <location>
        <begin position="694"/>
        <end position="849"/>
    </location>
</feature>
<evidence type="ECO:0000256" key="13">
    <source>
        <dbReference type="ARBA" id="ARBA00048359"/>
    </source>
</evidence>
<dbReference type="InterPro" id="IPR009080">
    <property type="entry name" value="tRNAsynth_Ia_anticodon-bd"/>
</dbReference>
<evidence type="ECO:0000259" key="15">
    <source>
        <dbReference type="Pfam" id="PF00133"/>
    </source>
</evidence>
<feature type="short sequence motif" description="'HIGH' region" evidence="14">
    <location>
        <begin position="64"/>
        <end position="74"/>
    </location>
</feature>
<dbReference type="GO" id="GO:0004822">
    <property type="term" value="F:isoleucine-tRNA ligase activity"/>
    <property type="evidence" value="ECO:0007669"/>
    <property type="project" value="UniProtKB-UniRule"/>
</dbReference>
<feature type="domain" description="Aminoacyl-tRNA synthetase class Ia" evidence="15">
    <location>
        <begin position="34"/>
        <end position="649"/>
    </location>
</feature>
<evidence type="ECO:0000256" key="3">
    <source>
        <dbReference type="ARBA" id="ARBA00011245"/>
    </source>
</evidence>
<dbReference type="GO" id="GO:0000049">
    <property type="term" value="F:tRNA binding"/>
    <property type="evidence" value="ECO:0007669"/>
    <property type="project" value="InterPro"/>
</dbReference>
<keyword evidence="6 14" id="KW-0479">Metal-binding</keyword>
<comment type="subunit">
    <text evidence="3 14">Monomer.</text>
</comment>
<sequence length="946" mass="104915">MSNDQDSLNLKATLNLPFTEFPMKAGLAQREPEMLARWQKLDIYQRIADKNIGKTKFILHDGPPYANGELHLGHAINKSLKDFVVKAKSMSGFDAPYIPGWDCHGLPIEHNVEKKKGKAGVKISHADFRTACREYAAKQVEIQKRDFIRLGVFGDWENPYLTMNFSTEANIVRALGKIAGNGHLVKGYKPVYWSVVGASALAEAEVEYQDKQSFAIDVRFSVVDRAGVLALFGAAEAQGDLSVVIWTTTPWTLPANQAVSLNAELDYALVRCDLGAGEELLVLAKDMIDGIMARYGCSEFEELGSVTGEALDKQALNHPFAEREVPIILGDHVTTDAGTGAVHTAPDHGVDDFNVGRANGIGTLNLVDENGVYTSGAGEFAGQHVYKVDEAIIAKLDEANALVRRETITHSYAHCWRTKTPLIYRATPQWFISMSEKGLLEDSLAAAAGVKWVPEWGKARIELMLKGSPDWCVSRQRTWGVPITLFVNKETQELHPDTARLIEEVALKIEKKGIEAWFELDAADLLGAADAALYEKVTDTLDVWFDSGVSHFSVVDQRSELQYPADLYLEGSDQHRGWFQSSLKTAVAMNGTAPYKQVLTHGFFVDADGRKMSKSLGNTVAPQKIFKDQGADILRLWVAATDYRGEMTVSDEIFKRVGDSYRRIRNTARFMLSNLNGFEPATDSVAPADLIGLDYWIVRQCQLLEEEVVDHYDKYNFHNIYQRIHNFCVNELGGFYLDVIKDRQYTCKSDGLARRSTQTAMHHVLEMFSRMIAPILSFTADEIWGAIPGDRPLSVFLSDFGDGVERFAESTTQNDAFWRTLIDVKNAVNKELEIQRAAKVVNANLSAEVDLYCAPELAATLESLGAELRFVLINSRATVHALDAAPADAAVTELDGLKLKIAASGEEKCERCWHHTADIGVDPVHPTICKRCVDNISGDGEVRHFA</sequence>
<dbReference type="EMBL" id="LICD01000056">
    <property type="protein sequence ID" value="KRO81984.1"/>
    <property type="molecule type" value="Genomic_DNA"/>
</dbReference>
<dbReference type="FunFam" id="3.40.50.620:FF:000048">
    <property type="entry name" value="Isoleucine--tRNA ligase"/>
    <property type="match status" value="1"/>
</dbReference>
<dbReference type="GO" id="GO:0005829">
    <property type="term" value="C:cytosol"/>
    <property type="evidence" value="ECO:0007669"/>
    <property type="project" value="TreeGrafter"/>
</dbReference>
<accession>A0A0R2T9T2</accession>
<dbReference type="Pfam" id="PF00133">
    <property type="entry name" value="tRNA-synt_1"/>
    <property type="match status" value="1"/>
</dbReference>
<evidence type="ECO:0000259" key="17">
    <source>
        <dbReference type="Pfam" id="PF08264"/>
    </source>
</evidence>
<feature type="domain" description="Zinc finger FPG/IleRS-type" evidence="16">
    <location>
        <begin position="907"/>
        <end position="935"/>
    </location>
</feature>
<evidence type="ECO:0000256" key="10">
    <source>
        <dbReference type="ARBA" id="ARBA00022917"/>
    </source>
</evidence>
<keyword evidence="7 14" id="KW-0547">Nucleotide-binding</keyword>
<evidence type="ECO:0000313" key="18">
    <source>
        <dbReference type="EMBL" id="KRO81984.1"/>
    </source>
</evidence>
<evidence type="ECO:0000256" key="1">
    <source>
        <dbReference type="ARBA" id="ARBA00004496"/>
    </source>
</evidence>
<feature type="binding site" evidence="14">
    <location>
        <position position="909"/>
    </location>
    <ligand>
        <name>Zn(2+)</name>
        <dbReference type="ChEBI" id="CHEBI:29105"/>
    </ligand>
</feature>
<dbReference type="SUPFAM" id="SSF52374">
    <property type="entry name" value="Nucleotidylyl transferase"/>
    <property type="match status" value="1"/>
</dbReference>
<feature type="binding site" evidence="14">
    <location>
        <position position="912"/>
    </location>
    <ligand>
        <name>Zn(2+)</name>
        <dbReference type="ChEBI" id="CHEBI:29105"/>
    </ligand>
</feature>
<dbReference type="Gene3D" id="3.40.50.620">
    <property type="entry name" value="HUPs"/>
    <property type="match status" value="2"/>
</dbReference>
<dbReference type="SUPFAM" id="SSF50677">
    <property type="entry name" value="ValRS/IleRS/LeuRS editing domain"/>
    <property type="match status" value="1"/>
</dbReference>
<keyword evidence="9 14" id="KW-0067">ATP-binding</keyword>
<evidence type="ECO:0000256" key="9">
    <source>
        <dbReference type="ARBA" id="ARBA00022840"/>
    </source>
</evidence>
<feature type="binding site" evidence="14">
    <location>
        <position position="614"/>
    </location>
    <ligand>
        <name>ATP</name>
        <dbReference type="ChEBI" id="CHEBI:30616"/>
    </ligand>
</feature>
<feature type="binding site" evidence="14">
    <location>
        <position position="929"/>
    </location>
    <ligand>
        <name>Zn(2+)</name>
        <dbReference type="ChEBI" id="CHEBI:29105"/>
    </ligand>
</feature>
<dbReference type="PROSITE" id="PS00178">
    <property type="entry name" value="AA_TRNA_LIGASE_I"/>
    <property type="match status" value="1"/>
</dbReference>
<protein>
    <recommendedName>
        <fullName evidence="14">Isoleucine--tRNA ligase</fullName>
        <ecNumber evidence="14">6.1.1.5</ecNumber>
    </recommendedName>
    <alternativeName>
        <fullName evidence="14">Isoleucyl-tRNA synthetase</fullName>
        <shortName evidence="14">IleRS</shortName>
    </alternativeName>
</protein>
<keyword evidence="11 14" id="KW-0030">Aminoacyl-tRNA synthetase</keyword>
<keyword evidence="8 14" id="KW-0862">Zinc</keyword>
<dbReference type="PRINTS" id="PR00984">
    <property type="entry name" value="TRNASYNTHILE"/>
</dbReference>
<evidence type="ECO:0000256" key="12">
    <source>
        <dbReference type="ARBA" id="ARBA00025217"/>
    </source>
</evidence>
<dbReference type="Pfam" id="PF08264">
    <property type="entry name" value="Anticodon_1"/>
    <property type="match status" value="1"/>
</dbReference>
<dbReference type="InterPro" id="IPR002300">
    <property type="entry name" value="aa-tRNA-synth_Ia"/>
</dbReference>
<dbReference type="PANTHER" id="PTHR42765:SF1">
    <property type="entry name" value="ISOLEUCINE--TRNA LIGASE, MITOCHONDRIAL"/>
    <property type="match status" value="1"/>
</dbReference>
<evidence type="ECO:0000256" key="5">
    <source>
        <dbReference type="ARBA" id="ARBA00022598"/>
    </source>
</evidence>
<name>A0A0R2T9T2_9GAMM</name>
<evidence type="ECO:0000313" key="19">
    <source>
        <dbReference type="Proteomes" id="UP000051242"/>
    </source>
</evidence>
<dbReference type="NCBIfam" id="TIGR00392">
    <property type="entry name" value="ileS"/>
    <property type="match status" value="1"/>
</dbReference>
<dbReference type="GO" id="GO:0008270">
    <property type="term" value="F:zinc ion binding"/>
    <property type="evidence" value="ECO:0007669"/>
    <property type="project" value="UniProtKB-UniRule"/>
</dbReference>
<feature type="binding site" evidence="14">
    <location>
        <position position="932"/>
    </location>
    <ligand>
        <name>Zn(2+)</name>
        <dbReference type="ChEBI" id="CHEBI:29105"/>
    </ligand>
</feature>
<dbReference type="FunFam" id="3.40.50.620:FF:000042">
    <property type="entry name" value="Isoleucine--tRNA ligase"/>
    <property type="match status" value="1"/>
</dbReference>
<dbReference type="InterPro" id="IPR010663">
    <property type="entry name" value="Znf_FPG/IleRS"/>
</dbReference>
<dbReference type="InterPro" id="IPR050081">
    <property type="entry name" value="Ile-tRNA_ligase"/>
</dbReference>
<comment type="similarity">
    <text evidence="2 14">Belongs to the class-I aminoacyl-tRNA synthetase family. IleS type 1 subfamily.</text>
</comment>
<dbReference type="CDD" id="cd07960">
    <property type="entry name" value="Anticodon_Ia_Ile_BEm"/>
    <property type="match status" value="1"/>
</dbReference>
<dbReference type="GO" id="GO:0005524">
    <property type="term" value="F:ATP binding"/>
    <property type="evidence" value="ECO:0007669"/>
    <property type="project" value="UniProtKB-UniRule"/>
</dbReference>
<comment type="catalytic activity">
    <reaction evidence="13 14">
        <text>tRNA(Ile) + L-isoleucine + ATP = L-isoleucyl-tRNA(Ile) + AMP + diphosphate</text>
        <dbReference type="Rhea" id="RHEA:11060"/>
        <dbReference type="Rhea" id="RHEA-COMP:9666"/>
        <dbReference type="Rhea" id="RHEA-COMP:9695"/>
        <dbReference type="ChEBI" id="CHEBI:30616"/>
        <dbReference type="ChEBI" id="CHEBI:33019"/>
        <dbReference type="ChEBI" id="CHEBI:58045"/>
        <dbReference type="ChEBI" id="CHEBI:78442"/>
        <dbReference type="ChEBI" id="CHEBI:78528"/>
        <dbReference type="ChEBI" id="CHEBI:456215"/>
        <dbReference type="EC" id="6.1.1.5"/>
    </reaction>
</comment>
<evidence type="ECO:0000256" key="6">
    <source>
        <dbReference type="ARBA" id="ARBA00022723"/>
    </source>
</evidence>
<reference evidence="18 19" key="1">
    <citation type="submission" date="2015-10" db="EMBL/GenBank/DDBJ databases">
        <title>Metagenome-Assembled Genomes uncover a global brackish microbiome.</title>
        <authorList>
            <person name="Hugerth L.W."/>
            <person name="Larsson J."/>
            <person name="Alneberg J."/>
            <person name="Lindh M.V."/>
            <person name="Legrand C."/>
            <person name="Pinhassi J."/>
            <person name="Andersson A.F."/>
        </authorList>
    </citation>
    <scope>NUCLEOTIDE SEQUENCE [LARGE SCALE GENOMIC DNA]</scope>
    <source>
        <strain evidence="18">BACL22 MAG-120619-bin3</strain>
    </source>
</reference>
<comment type="function">
    <text evidence="12 14">Catalyzes the attachment of isoleucine to tRNA(Ile). As IleRS can inadvertently accommodate and process structurally similar amino acids such as valine, to avoid such errors it has two additional distinct tRNA(Ile)-dependent editing activities. One activity is designated as 'pretransfer' editing and involves the hydrolysis of activated Val-AMP. The other activity is designated 'posttransfer' editing and involves deacylation of mischarged Val-tRNA(Ile).</text>
</comment>
<dbReference type="InterPro" id="IPR013155">
    <property type="entry name" value="M/V/L/I-tRNA-synth_anticd-bd"/>
</dbReference>
<dbReference type="FunFam" id="1.10.730.20:FF:000001">
    <property type="entry name" value="Isoleucine--tRNA ligase"/>
    <property type="match status" value="1"/>
</dbReference>
<dbReference type="InterPro" id="IPR002301">
    <property type="entry name" value="Ile-tRNA-ligase"/>
</dbReference>
<dbReference type="GO" id="GO:0006428">
    <property type="term" value="P:isoleucyl-tRNA aminoacylation"/>
    <property type="evidence" value="ECO:0007669"/>
    <property type="project" value="UniProtKB-UniRule"/>
</dbReference>
<keyword evidence="4 14" id="KW-0963">Cytoplasm</keyword>
<evidence type="ECO:0000256" key="14">
    <source>
        <dbReference type="HAMAP-Rule" id="MF_02002"/>
    </source>
</evidence>
<dbReference type="InterPro" id="IPR023585">
    <property type="entry name" value="Ile-tRNA-ligase_type1"/>
</dbReference>
<keyword evidence="5 14" id="KW-0436">Ligase</keyword>
<comment type="cofactor">
    <cofactor evidence="14">
        <name>Zn(2+)</name>
        <dbReference type="ChEBI" id="CHEBI:29105"/>
    </cofactor>
    <text evidence="14">Binds 1 zinc ion per subunit.</text>
</comment>
<dbReference type="Proteomes" id="UP000051242">
    <property type="component" value="Unassembled WGS sequence"/>
</dbReference>
<dbReference type="PANTHER" id="PTHR42765">
    <property type="entry name" value="SOLEUCYL-TRNA SYNTHETASE"/>
    <property type="match status" value="1"/>
</dbReference>
<evidence type="ECO:0000256" key="11">
    <source>
        <dbReference type="ARBA" id="ARBA00023146"/>
    </source>
</evidence>
<feature type="binding site" evidence="14">
    <location>
        <position position="570"/>
    </location>
    <ligand>
        <name>L-isoleucyl-5'-AMP</name>
        <dbReference type="ChEBI" id="CHEBI:178002"/>
    </ligand>
</feature>
<dbReference type="InterPro" id="IPR009008">
    <property type="entry name" value="Val/Leu/Ile-tRNA-synth_edit"/>
</dbReference>
<feature type="short sequence motif" description="'KMSKS' region" evidence="14">
    <location>
        <begin position="611"/>
        <end position="615"/>
    </location>
</feature>
<gene>
    <name evidence="14 18" type="primary">ileS</name>
    <name evidence="18" type="ORF">ABR85_09180</name>
</gene>
<keyword evidence="10 14" id="KW-0648">Protein biosynthesis</keyword>
<evidence type="ECO:0000256" key="4">
    <source>
        <dbReference type="ARBA" id="ARBA00022490"/>
    </source>
</evidence>
<dbReference type="AlphaFoldDB" id="A0A0R2T9T2"/>
<dbReference type="HAMAP" id="MF_02002">
    <property type="entry name" value="Ile_tRNA_synth_type1"/>
    <property type="match status" value="1"/>
</dbReference>
<organism evidence="18 19">
    <name type="scientific">OM182 bacterium BACL3 MAG-120619-bin3</name>
    <dbReference type="NCBI Taxonomy" id="1655593"/>
    <lineage>
        <taxon>Bacteria</taxon>
        <taxon>Pseudomonadati</taxon>
        <taxon>Pseudomonadota</taxon>
        <taxon>Gammaproteobacteria</taxon>
        <taxon>OMG group</taxon>
        <taxon>OM182 clade</taxon>
    </lineage>
</organism>
<dbReference type="EC" id="6.1.1.5" evidence="14"/>
<dbReference type="InterPro" id="IPR001412">
    <property type="entry name" value="aa-tRNA-synth_I_CS"/>
</dbReference>
<comment type="domain">
    <text evidence="14">IleRS has two distinct active sites: one for aminoacylation and one for editing. The misactivated valine is translocated from the active site to the editing site, which sterically excludes the correctly activated isoleucine. The single editing site contains two valyl binding pockets, one specific for each substrate (Val-AMP or Val-tRNA(Ile)).</text>
</comment>
<evidence type="ECO:0000256" key="2">
    <source>
        <dbReference type="ARBA" id="ARBA00006887"/>
    </source>
</evidence>
<dbReference type="InterPro" id="IPR014729">
    <property type="entry name" value="Rossmann-like_a/b/a_fold"/>
</dbReference>
<comment type="caution">
    <text evidence="18">The sequence shown here is derived from an EMBL/GenBank/DDBJ whole genome shotgun (WGS) entry which is preliminary data.</text>
</comment>
<evidence type="ECO:0000256" key="8">
    <source>
        <dbReference type="ARBA" id="ARBA00022833"/>
    </source>
</evidence>
<dbReference type="SUPFAM" id="SSF47323">
    <property type="entry name" value="Anticodon-binding domain of a subclass of class I aminoacyl-tRNA synthetases"/>
    <property type="match status" value="1"/>
</dbReference>
<proteinExistence type="inferred from homology"/>
<evidence type="ECO:0000256" key="7">
    <source>
        <dbReference type="ARBA" id="ARBA00022741"/>
    </source>
</evidence>
<evidence type="ECO:0000259" key="16">
    <source>
        <dbReference type="Pfam" id="PF06827"/>
    </source>
</evidence>
<dbReference type="Gene3D" id="1.10.730.20">
    <property type="match status" value="1"/>
</dbReference>
<dbReference type="InterPro" id="IPR033708">
    <property type="entry name" value="Anticodon_Ile_BEm"/>
</dbReference>
<dbReference type="Pfam" id="PF06827">
    <property type="entry name" value="zf-FPG_IleRS"/>
    <property type="match status" value="1"/>
</dbReference>